<protein>
    <submittedName>
        <fullName evidence="1">Uncharacterized protein</fullName>
    </submittedName>
</protein>
<proteinExistence type="predicted"/>
<reference evidence="1" key="1">
    <citation type="submission" date="2018-05" db="EMBL/GenBank/DDBJ databases">
        <authorList>
            <person name="Lanie J.A."/>
            <person name="Ng W.-L."/>
            <person name="Kazmierczak K.M."/>
            <person name="Andrzejewski T.M."/>
            <person name="Davidsen T.M."/>
            <person name="Wayne K.J."/>
            <person name="Tettelin H."/>
            <person name="Glass J.I."/>
            <person name="Rusch D."/>
            <person name="Podicherti R."/>
            <person name="Tsui H.-C.T."/>
            <person name="Winkler M.E."/>
        </authorList>
    </citation>
    <scope>NUCLEOTIDE SEQUENCE</scope>
</reference>
<organism evidence="1">
    <name type="scientific">marine metagenome</name>
    <dbReference type="NCBI Taxonomy" id="408172"/>
    <lineage>
        <taxon>unclassified sequences</taxon>
        <taxon>metagenomes</taxon>
        <taxon>ecological metagenomes</taxon>
    </lineage>
</organism>
<accession>A0A382SJ88</accession>
<sequence length="73" mass="7984">MLFISATVILPSSEENTFLIFDTALFLTIAAIDGPLPETEAPSAPFSSNFGMIFGSELRMVDVVKPFRIIAFQ</sequence>
<name>A0A382SJ88_9ZZZZ</name>
<evidence type="ECO:0000313" key="1">
    <source>
        <dbReference type="EMBL" id="SVD09939.1"/>
    </source>
</evidence>
<dbReference type="AlphaFoldDB" id="A0A382SJ88"/>
<gene>
    <name evidence="1" type="ORF">METZ01_LOCUS362793</name>
</gene>
<dbReference type="EMBL" id="UINC01129502">
    <property type="protein sequence ID" value="SVD09939.1"/>
    <property type="molecule type" value="Genomic_DNA"/>
</dbReference>